<evidence type="ECO:0000256" key="2">
    <source>
        <dbReference type="ARBA" id="ARBA00001946"/>
    </source>
</evidence>
<dbReference type="PROSITE" id="PS51975">
    <property type="entry name" value="RNASE_H_2"/>
    <property type="match status" value="1"/>
</dbReference>
<dbReference type="PANTHER" id="PTHR10954">
    <property type="entry name" value="RIBONUCLEASE H2 SUBUNIT A"/>
    <property type="match status" value="1"/>
</dbReference>
<dbReference type="EMBL" id="CP043431">
    <property type="protein sequence ID" value="QNT63899.1"/>
    <property type="molecule type" value="Genomic_DNA"/>
</dbReference>
<dbReference type="CDD" id="cd07182">
    <property type="entry name" value="RNase_HII_bacteria_HII_like"/>
    <property type="match status" value="1"/>
</dbReference>
<keyword evidence="18" id="KW-1185">Reference proteome</keyword>
<dbReference type="InterPro" id="IPR012337">
    <property type="entry name" value="RNaseH-like_sf"/>
</dbReference>
<dbReference type="GO" id="GO:0032299">
    <property type="term" value="C:ribonuclease H2 complex"/>
    <property type="evidence" value="ECO:0007669"/>
    <property type="project" value="TreeGrafter"/>
</dbReference>
<evidence type="ECO:0000256" key="9">
    <source>
        <dbReference type="ARBA" id="ARBA00022722"/>
    </source>
</evidence>
<evidence type="ECO:0000313" key="17">
    <source>
        <dbReference type="EMBL" id="QNT63899.1"/>
    </source>
</evidence>
<evidence type="ECO:0000256" key="16">
    <source>
        <dbReference type="RuleBase" id="RU003515"/>
    </source>
</evidence>
<dbReference type="FunFam" id="3.30.420.10:FF:000006">
    <property type="entry name" value="Ribonuclease HII"/>
    <property type="match status" value="1"/>
</dbReference>
<comment type="subcellular location">
    <subcellularLocation>
        <location evidence="4 14">Cytoplasm</location>
    </subcellularLocation>
</comment>
<dbReference type="InterPro" id="IPR024567">
    <property type="entry name" value="RNase_HII/HIII_dom"/>
</dbReference>
<comment type="similarity">
    <text evidence="5 14 16">Belongs to the RNase HII family.</text>
</comment>
<evidence type="ECO:0000256" key="4">
    <source>
        <dbReference type="ARBA" id="ARBA00004496"/>
    </source>
</evidence>
<dbReference type="GO" id="GO:0030145">
    <property type="term" value="F:manganese ion binding"/>
    <property type="evidence" value="ECO:0007669"/>
    <property type="project" value="UniProtKB-UniRule"/>
</dbReference>
<name>A0A7H1MKB3_9LACO</name>
<keyword evidence="11 14" id="KW-0255">Endonuclease</keyword>
<sequence length="254" mass="28565">MDKLTITEVKSILQQPKIKADILKHLAEDERQGVQRLLVSYQRRIEKQQKMQATFNERQVFEQAYWKKGQFVAGIDEVGRGPLAGPVVAAAVVLDDNFDLIEVHDSKQLSLKKREALVPKIKSQALDYAFGVVTSEQIDEINIYQAARVAMSEAYKGLQYNVNGLLIDAMDLDIELEQTSLIKGDDRSISIGAASILAKDYRDNLMAEYDLKYPGYDFKNNAGYGTAKHLAGLEKLGITPIHRKTFSPVKNYLN</sequence>
<dbReference type="InterPro" id="IPR001352">
    <property type="entry name" value="RNase_HII/HIII"/>
</dbReference>
<dbReference type="RefSeq" id="WP_006845550.1">
    <property type="nucleotide sequence ID" value="NZ_CP026847.1"/>
</dbReference>
<feature type="binding site" evidence="14 15">
    <location>
        <position position="168"/>
    </location>
    <ligand>
        <name>a divalent metal cation</name>
        <dbReference type="ChEBI" id="CHEBI:60240"/>
    </ligand>
</feature>
<feature type="binding site" evidence="14 15">
    <location>
        <position position="77"/>
    </location>
    <ligand>
        <name>a divalent metal cation</name>
        <dbReference type="ChEBI" id="CHEBI:60240"/>
    </ligand>
</feature>
<dbReference type="EC" id="3.1.26.4" evidence="6 14"/>
<evidence type="ECO:0000256" key="8">
    <source>
        <dbReference type="ARBA" id="ARBA00022490"/>
    </source>
</evidence>
<dbReference type="GO" id="GO:0004523">
    <property type="term" value="F:RNA-DNA hybrid ribonuclease activity"/>
    <property type="evidence" value="ECO:0007669"/>
    <property type="project" value="UniProtKB-UniRule"/>
</dbReference>
<evidence type="ECO:0000256" key="7">
    <source>
        <dbReference type="ARBA" id="ARBA00019179"/>
    </source>
</evidence>
<dbReference type="NCBIfam" id="NF000594">
    <property type="entry name" value="PRK00015.1-1"/>
    <property type="match status" value="1"/>
</dbReference>
<evidence type="ECO:0000256" key="6">
    <source>
        <dbReference type="ARBA" id="ARBA00012180"/>
    </source>
</evidence>
<evidence type="ECO:0000256" key="10">
    <source>
        <dbReference type="ARBA" id="ARBA00022723"/>
    </source>
</evidence>
<accession>A0A7H1MKB3</accession>
<evidence type="ECO:0000313" key="18">
    <source>
        <dbReference type="Proteomes" id="UP000516446"/>
    </source>
</evidence>
<evidence type="ECO:0000256" key="1">
    <source>
        <dbReference type="ARBA" id="ARBA00000077"/>
    </source>
</evidence>
<dbReference type="NCBIfam" id="NF000595">
    <property type="entry name" value="PRK00015.1-3"/>
    <property type="match status" value="1"/>
</dbReference>
<keyword evidence="9 14" id="KW-0540">Nuclease</keyword>
<dbReference type="HAMAP" id="MF_00052_B">
    <property type="entry name" value="RNase_HII_B"/>
    <property type="match status" value="1"/>
</dbReference>
<keyword evidence="13 14" id="KW-0464">Manganese</keyword>
<dbReference type="GO" id="GO:0006298">
    <property type="term" value="P:mismatch repair"/>
    <property type="evidence" value="ECO:0007669"/>
    <property type="project" value="TreeGrafter"/>
</dbReference>
<evidence type="ECO:0000256" key="3">
    <source>
        <dbReference type="ARBA" id="ARBA00004065"/>
    </source>
</evidence>
<feature type="binding site" evidence="14 15">
    <location>
        <position position="76"/>
    </location>
    <ligand>
        <name>a divalent metal cation</name>
        <dbReference type="ChEBI" id="CHEBI:60240"/>
    </ligand>
</feature>
<dbReference type="SUPFAM" id="SSF53098">
    <property type="entry name" value="Ribonuclease H-like"/>
    <property type="match status" value="1"/>
</dbReference>
<organism evidence="17 18">
    <name type="scientific">Weissella koreensis</name>
    <dbReference type="NCBI Taxonomy" id="165096"/>
    <lineage>
        <taxon>Bacteria</taxon>
        <taxon>Bacillati</taxon>
        <taxon>Bacillota</taxon>
        <taxon>Bacilli</taxon>
        <taxon>Lactobacillales</taxon>
        <taxon>Lactobacillaceae</taxon>
        <taxon>Weissella</taxon>
    </lineage>
</organism>
<gene>
    <name evidence="14" type="primary">rnhB</name>
    <name evidence="17" type="ORF">FY536_00800</name>
</gene>
<dbReference type="InterPro" id="IPR022898">
    <property type="entry name" value="RNase_HII"/>
</dbReference>
<evidence type="ECO:0000256" key="11">
    <source>
        <dbReference type="ARBA" id="ARBA00022759"/>
    </source>
</evidence>
<keyword evidence="8 14" id="KW-0963">Cytoplasm</keyword>
<keyword evidence="10 14" id="KW-0479">Metal-binding</keyword>
<comment type="cofactor">
    <cofactor evidence="2">
        <name>Mg(2+)</name>
        <dbReference type="ChEBI" id="CHEBI:18420"/>
    </cofactor>
</comment>
<dbReference type="GO" id="GO:0005737">
    <property type="term" value="C:cytoplasm"/>
    <property type="evidence" value="ECO:0007669"/>
    <property type="project" value="UniProtKB-SubCell"/>
</dbReference>
<keyword evidence="12 14" id="KW-0378">Hydrolase</keyword>
<evidence type="ECO:0000256" key="12">
    <source>
        <dbReference type="ARBA" id="ARBA00022801"/>
    </source>
</evidence>
<protein>
    <recommendedName>
        <fullName evidence="7 14">Ribonuclease HII</fullName>
        <shortName evidence="14">RNase HII</shortName>
        <ecNumber evidence="6 14">3.1.26.4</ecNumber>
    </recommendedName>
</protein>
<comment type="cofactor">
    <cofactor evidence="14 15">
        <name>Mn(2+)</name>
        <dbReference type="ChEBI" id="CHEBI:29035"/>
    </cofactor>
    <cofactor evidence="14 15">
        <name>Mg(2+)</name>
        <dbReference type="ChEBI" id="CHEBI:18420"/>
    </cofactor>
    <text evidence="14 15">Manganese or magnesium. Binds 1 divalent metal ion per monomer in the absence of substrate. May bind a second metal ion after substrate binding.</text>
</comment>
<evidence type="ECO:0000256" key="14">
    <source>
        <dbReference type="HAMAP-Rule" id="MF_00052"/>
    </source>
</evidence>
<dbReference type="AlphaFoldDB" id="A0A7H1MKB3"/>
<dbReference type="Pfam" id="PF01351">
    <property type="entry name" value="RNase_HII"/>
    <property type="match status" value="1"/>
</dbReference>
<evidence type="ECO:0000256" key="15">
    <source>
        <dbReference type="PROSITE-ProRule" id="PRU01319"/>
    </source>
</evidence>
<evidence type="ECO:0000256" key="5">
    <source>
        <dbReference type="ARBA" id="ARBA00007383"/>
    </source>
</evidence>
<proteinExistence type="inferred from homology"/>
<evidence type="ECO:0000256" key="13">
    <source>
        <dbReference type="ARBA" id="ARBA00023211"/>
    </source>
</evidence>
<dbReference type="PANTHER" id="PTHR10954:SF18">
    <property type="entry name" value="RIBONUCLEASE HII"/>
    <property type="match status" value="1"/>
</dbReference>
<dbReference type="InterPro" id="IPR036397">
    <property type="entry name" value="RNaseH_sf"/>
</dbReference>
<dbReference type="GO" id="GO:0003723">
    <property type="term" value="F:RNA binding"/>
    <property type="evidence" value="ECO:0007669"/>
    <property type="project" value="UniProtKB-UniRule"/>
</dbReference>
<comment type="function">
    <text evidence="3 14 16">Endonuclease that specifically degrades the RNA of RNA-DNA hybrids.</text>
</comment>
<dbReference type="GO" id="GO:0043137">
    <property type="term" value="P:DNA replication, removal of RNA primer"/>
    <property type="evidence" value="ECO:0007669"/>
    <property type="project" value="TreeGrafter"/>
</dbReference>
<reference evidence="17 18" key="1">
    <citation type="submission" date="2019-08" db="EMBL/GenBank/DDBJ databases">
        <authorList>
            <person name="Chang H.C."/>
            <person name="Mun S.Y."/>
        </authorList>
    </citation>
    <scope>NUCLEOTIDE SEQUENCE [LARGE SCALE GENOMIC DNA]</scope>
    <source>
        <strain evidence="17 18">SK</strain>
    </source>
</reference>
<dbReference type="Gene3D" id="3.30.420.10">
    <property type="entry name" value="Ribonuclease H-like superfamily/Ribonuclease H"/>
    <property type="match status" value="1"/>
</dbReference>
<dbReference type="Proteomes" id="UP000516446">
    <property type="component" value="Chromosome"/>
</dbReference>
<comment type="catalytic activity">
    <reaction evidence="1 14 15 16">
        <text>Endonucleolytic cleavage to 5'-phosphomonoester.</text>
        <dbReference type="EC" id="3.1.26.4"/>
    </reaction>
</comment>